<evidence type="ECO:0000256" key="3">
    <source>
        <dbReference type="ARBA" id="ARBA00012438"/>
    </source>
</evidence>
<keyword evidence="7" id="KW-0547">Nucleotide-binding</keyword>
<dbReference type="Pfam" id="PF00512">
    <property type="entry name" value="HisKA"/>
    <property type="match status" value="1"/>
</dbReference>
<dbReference type="Gene3D" id="3.30.565.10">
    <property type="entry name" value="Histidine kinase-like ATPase, C-terminal domain"/>
    <property type="match status" value="1"/>
</dbReference>
<keyword evidence="16" id="KW-0812">Transmembrane</keyword>
<dbReference type="CDD" id="cd16922">
    <property type="entry name" value="HATPase_EvgS-ArcB-TorS-like"/>
    <property type="match status" value="1"/>
</dbReference>
<accession>A0A926EB72</accession>
<dbReference type="PANTHER" id="PTHR45339:SF1">
    <property type="entry name" value="HYBRID SIGNAL TRANSDUCTION HISTIDINE KINASE J"/>
    <property type="match status" value="1"/>
</dbReference>
<keyword evidence="16" id="KW-0472">Membrane</keyword>
<comment type="function">
    <text evidence="11">May play the central regulatory role in sporulation. It may be an element of the effector pathway responsible for the activation of sporulation genes in response to nutritional stress. Spo0A may act in concert with spo0H (a sigma factor) to control the expression of some genes that are critical to the sporulation process.</text>
</comment>
<comment type="caution">
    <text evidence="19">The sequence shown here is derived from an EMBL/GenBank/DDBJ whole genome shotgun (WGS) entry which is preliminary data.</text>
</comment>
<protein>
    <recommendedName>
        <fullName evidence="14">Circadian input-output histidine kinase CikA</fullName>
        <ecNumber evidence="3">2.7.13.3</ecNumber>
    </recommendedName>
    <alternativeName>
        <fullName evidence="13">Sensory/regulatory protein RpfC</fullName>
    </alternativeName>
    <alternativeName>
        <fullName evidence="4">Stage 0 sporulation protein A homolog</fullName>
    </alternativeName>
</protein>
<dbReference type="FunFam" id="1.10.287.130:FF:000002">
    <property type="entry name" value="Two-component osmosensing histidine kinase"/>
    <property type="match status" value="1"/>
</dbReference>
<organism evidence="19 20">
    <name type="scientific">Zongyangia hominis</name>
    <dbReference type="NCBI Taxonomy" id="2763677"/>
    <lineage>
        <taxon>Bacteria</taxon>
        <taxon>Bacillati</taxon>
        <taxon>Bacillota</taxon>
        <taxon>Clostridia</taxon>
        <taxon>Eubacteriales</taxon>
        <taxon>Oscillospiraceae</taxon>
        <taxon>Zongyangia</taxon>
    </lineage>
</organism>
<dbReference type="SMART" id="SM00388">
    <property type="entry name" value="HisKA"/>
    <property type="match status" value="1"/>
</dbReference>
<keyword evidence="8" id="KW-0418">Kinase</keyword>
<feature type="transmembrane region" description="Helical" evidence="16">
    <location>
        <begin position="7"/>
        <end position="29"/>
    </location>
</feature>
<dbReference type="PANTHER" id="PTHR45339">
    <property type="entry name" value="HYBRID SIGNAL TRANSDUCTION HISTIDINE KINASE J"/>
    <property type="match status" value="1"/>
</dbReference>
<dbReference type="GO" id="GO:0005524">
    <property type="term" value="F:ATP binding"/>
    <property type="evidence" value="ECO:0007669"/>
    <property type="project" value="UniProtKB-KW"/>
</dbReference>
<dbReference type="Gene3D" id="3.30.450.20">
    <property type="entry name" value="PAS domain"/>
    <property type="match status" value="1"/>
</dbReference>
<evidence type="ECO:0000256" key="11">
    <source>
        <dbReference type="ARBA" id="ARBA00024867"/>
    </source>
</evidence>
<sequence>MKKHSGSFLLFLIALSVLIIIVGGLLYMANVQQALHAHSVTDILEVTDQGRHALDTYLEKDEEMLQWLAVELSEVSSDNHVELKNKMYLLDNAEGAYICVDLTSGMRYTDLLQEGRALDAESLENYKALEGDGIREPFLDERTGIWTIGYYVRFAFADGSEGLVQKTQPLEDVAERFSLSFYNDTGFSYVVNRAGDILIRSQHRNSNRTFRNLFDIVDLQGNAAGAVRSFKDALRTGKQGVAQFRYQKEDYVFCYVPMENADGWYVVSIIPNRVIMEQANGILRQSQVLFVIIAACVLILAAFFLVNRRSTRRILLAEEKARKAAESANMAKSRFLSNMSHDIRTPMNVIIGMTKLATDHAEEPAKVREYLKNISKSGNLLMGLINDILDLSKIESGKMTLNEDSVSLPELMTDLVSIVQPLVEKKDQQFEIRLHQVEHELYYFDALRLNQVLINLLSNATKFTPPCGVITVDVSERPSPKEHCAHLEFRVADTGMGMKPEFIEHLFDAFTREQDSRVNRIEGTGLGMAITKMIVDIMQGSITVESEPGRGTVFTVSLDLRLDREESDQTSPLPALHILAADDDPDTCRSIEQFLHELGIDPDVTQDSRTAVNLAIEAHERGEDYDLILLDWKMPGISGVEAATLIRQRTSREIPVVVFSGYDWATIEAAALAAGVDGFLQKPIFKSTLNRCIRQYVLYTAAPDAVHGGSADLSGRRFLLTEDNALNQEIAKELLTEMGAQVEIAENGQECVDRFQQSATGYFDLILMDVHMPVMDGYEATRQIRRLEREDAATIPIFAMTADAFAEDIQLARQAGMNSHIPKPLNIPVMLREIQRFLGPDNKKAHME</sequence>
<dbReference type="GO" id="GO:0000155">
    <property type="term" value="F:phosphorelay sensor kinase activity"/>
    <property type="evidence" value="ECO:0007669"/>
    <property type="project" value="InterPro"/>
</dbReference>
<dbReference type="InterPro" id="IPR036890">
    <property type="entry name" value="HATPase_C_sf"/>
</dbReference>
<keyword evidence="20" id="KW-1185">Reference proteome</keyword>
<feature type="domain" description="Histidine kinase" evidence="17">
    <location>
        <begin position="338"/>
        <end position="562"/>
    </location>
</feature>
<feature type="transmembrane region" description="Helical" evidence="16">
    <location>
        <begin position="288"/>
        <end position="306"/>
    </location>
</feature>
<dbReference type="SUPFAM" id="SSF52172">
    <property type="entry name" value="CheY-like"/>
    <property type="match status" value="2"/>
</dbReference>
<keyword evidence="9" id="KW-0067">ATP-binding</keyword>
<evidence type="ECO:0000313" key="20">
    <source>
        <dbReference type="Proteomes" id="UP000660861"/>
    </source>
</evidence>
<keyword evidence="16" id="KW-1133">Transmembrane helix</keyword>
<dbReference type="InterPro" id="IPR003594">
    <property type="entry name" value="HATPase_dom"/>
</dbReference>
<evidence type="ECO:0000256" key="6">
    <source>
        <dbReference type="ARBA" id="ARBA00022679"/>
    </source>
</evidence>
<keyword evidence="6" id="KW-0808">Transferase</keyword>
<dbReference type="Gene3D" id="3.40.50.2300">
    <property type="match status" value="2"/>
</dbReference>
<evidence type="ECO:0000259" key="17">
    <source>
        <dbReference type="PROSITE" id="PS50109"/>
    </source>
</evidence>
<comment type="similarity">
    <text evidence="2">In the N-terminal section; belongs to the phytochrome family.</text>
</comment>
<dbReference type="SUPFAM" id="SSF55874">
    <property type="entry name" value="ATPase domain of HSP90 chaperone/DNA topoisomerase II/histidine kinase"/>
    <property type="match status" value="1"/>
</dbReference>
<reference evidence="19" key="1">
    <citation type="submission" date="2020-08" db="EMBL/GenBank/DDBJ databases">
        <title>Genome public.</title>
        <authorList>
            <person name="Liu C."/>
            <person name="Sun Q."/>
        </authorList>
    </citation>
    <scope>NUCLEOTIDE SEQUENCE</scope>
    <source>
        <strain evidence="19">NSJ-54</strain>
    </source>
</reference>
<evidence type="ECO:0000256" key="10">
    <source>
        <dbReference type="ARBA" id="ARBA00023012"/>
    </source>
</evidence>
<evidence type="ECO:0000256" key="8">
    <source>
        <dbReference type="ARBA" id="ARBA00022777"/>
    </source>
</evidence>
<dbReference type="InterPro" id="IPR036097">
    <property type="entry name" value="HisK_dim/P_sf"/>
</dbReference>
<evidence type="ECO:0000313" key="19">
    <source>
        <dbReference type="EMBL" id="MBC8570583.1"/>
    </source>
</evidence>
<dbReference type="InterPro" id="IPR001789">
    <property type="entry name" value="Sig_transdc_resp-reg_receiver"/>
</dbReference>
<feature type="domain" description="Response regulatory" evidence="18">
    <location>
        <begin position="717"/>
        <end position="838"/>
    </location>
</feature>
<dbReference type="SUPFAM" id="SSF47384">
    <property type="entry name" value="Homodimeric domain of signal transducing histidine kinase"/>
    <property type="match status" value="1"/>
</dbReference>
<name>A0A926EB72_9FIRM</name>
<gene>
    <name evidence="19" type="ORF">H8709_07020</name>
</gene>
<keyword evidence="10" id="KW-0902">Two-component regulatory system</keyword>
<dbReference type="EC" id="2.7.13.3" evidence="3"/>
<proteinExistence type="inferred from homology"/>
<dbReference type="CDD" id="cd00082">
    <property type="entry name" value="HisKA"/>
    <property type="match status" value="1"/>
</dbReference>
<dbReference type="InterPro" id="IPR011006">
    <property type="entry name" value="CheY-like_superfamily"/>
</dbReference>
<keyword evidence="5 15" id="KW-0597">Phosphoprotein</keyword>
<dbReference type="Gene3D" id="1.10.287.130">
    <property type="match status" value="1"/>
</dbReference>
<dbReference type="AlphaFoldDB" id="A0A926EB72"/>
<dbReference type="Pfam" id="PF02518">
    <property type="entry name" value="HATPase_c"/>
    <property type="match status" value="1"/>
</dbReference>
<evidence type="ECO:0000256" key="13">
    <source>
        <dbReference type="ARBA" id="ARBA00068150"/>
    </source>
</evidence>
<dbReference type="PROSITE" id="PS50109">
    <property type="entry name" value="HIS_KIN"/>
    <property type="match status" value="1"/>
</dbReference>
<comment type="subunit">
    <text evidence="12">At low DSF concentrations, interacts with RpfF.</text>
</comment>
<dbReference type="CDD" id="cd17546">
    <property type="entry name" value="REC_hyHK_CKI1_RcsC-like"/>
    <property type="match status" value="2"/>
</dbReference>
<dbReference type="InterPro" id="IPR003661">
    <property type="entry name" value="HisK_dim/P_dom"/>
</dbReference>
<evidence type="ECO:0000256" key="4">
    <source>
        <dbReference type="ARBA" id="ARBA00018672"/>
    </source>
</evidence>
<comment type="catalytic activity">
    <reaction evidence="1">
        <text>ATP + protein L-histidine = ADP + protein N-phospho-L-histidine.</text>
        <dbReference type="EC" id="2.7.13.3"/>
    </reaction>
</comment>
<feature type="modified residue" description="4-aspartylphosphate" evidence="15">
    <location>
        <position position="631"/>
    </location>
</feature>
<evidence type="ECO:0000259" key="18">
    <source>
        <dbReference type="PROSITE" id="PS50110"/>
    </source>
</evidence>
<evidence type="ECO:0000256" key="1">
    <source>
        <dbReference type="ARBA" id="ARBA00000085"/>
    </source>
</evidence>
<dbReference type="PRINTS" id="PR00344">
    <property type="entry name" value="BCTRLSENSOR"/>
</dbReference>
<dbReference type="InterPro" id="IPR004358">
    <property type="entry name" value="Sig_transdc_His_kin-like_C"/>
</dbReference>
<dbReference type="SMART" id="SM00387">
    <property type="entry name" value="HATPase_c"/>
    <property type="match status" value="1"/>
</dbReference>
<feature type="domain" description="Response regulatory" evidence="18">
    <location>
        <begin position="577"/>
        <end position="697"/>
    </location>
</feature>
<dbReference type="Pfam" id="PF00072">
    <property type="entry name" value="Response_reg"/>
    <property type="match status" value="2"/>
</dbReference>
<evidence type="ECO:0000256" key="9">
    <source>
        <dbReference type="ARBA" id="ARBA00022840"/>
    </source>
</evidence>
<dbReference type="Proteomes" id="UP000660861">
    <property type="component" value="Unassembled WGS sequence"/>
</dbReference>
<evidence type="ECO:0000256" key="7">
    <source>
        <dbReference type="ARBA" id="ARBA00022741"/>
    </source>
</evidence>
<evidence type="ECO:0000256" key="14">
    <source>
        <dbReference type="ARBA" id="ARBA00074306"/>
    </source>
</evidence>
<dbReference type="CDD" id="cd12912">
    <property type="entry name" value="PDC2_MCP_like"/>
    <property type="match status" value="1"/>
</dbReference>
<evidence type="ECO:0000256" key="5">
    <source>
        <dbReference type="ARBA" id="ARBA00022553"/>
    </source>
</evidence>
<evidence type="ECO:0000256" key="12">
    <source>
        <dbReference type="ARBA" id="ARBA00064003"/>
    </source>
</evidence>
<dbReference type="PROSITE" id="PS50110">
    <property type="entry name" value="RESPONSE_REGULATORY"/>
    <property type="match status" value="2"/>
</dbReference>
<feature type="modified residue" description="4-aspartylphosphate" evidence="15">
    <location>
        <position position="769"/>
    </location>
</feature>
<dbReference type="InterPro" id="IPR005467">
    <property type="entry name" value="His_kinase_dom"/>
</dbReference>
<evidence type="ECO:0000256" key="2">
    <source>
        <dbReference type="ARBA" id="ARBA00006402"/>
    </source>
</evidence>
<dbReference type="FunFam" id="3.30.565.10:FF:000010">
    <property type="entry name" value="Sensor histidine kinase RcsC"/>
    <property type="match status" value="1"/>
</dbReference>
<dbReference type="SMART" id="SM00448">
    <property type="entry name" value="REC"/>
    <property type="match status" value="2"/>
</dbReference>
<evidence type="ECO:0000256" key="16">
    <source>
        <dbReference type="SAM" id="Phobius"/>
    </source>
</evidence>
<dbReference type="EMBL" id="JACRTC010000004">
    <property type="protein sequence ID" value="MBC8570583.1"/>
    <property type="molecule type" value="Genomic_DNA"/>
</dbReference>
<evidence type="ECO:0000256" key="15">
    <source>
        <dbReference type="PROSITE-ProRule" id="PRU00169"/>
    </source>
</evidence>